<feature type="domain" description="Phytase-like" evidence="1">
    <location>
        <begin position="29"/>
        <end position="388"/>
    </location>
</feature>
<gene>
    <name evidence="2" type="ORF">CVN68_10420</name>
</gene>
<dbReference type="InterPro" id="IPR027372">
    <property type="entry name" value="Phytase-like_dom"/>
</dbReference>
<dbReference type="PANTHER" id="PTHR37957:SF1">
    <property type="entry name" value="PHYTASE-LIKE DOMAIN-CONTAINING PROTEIN"/>
    <property type="match status" value="1"/>
</dbReference>
<evidence type="ECO:0000313" key="2">
    <source>
        <dbReference type="EMBL" id="ATY32344.1"/>
    </source>
</evidence>
<dbReference type="AlphaFoldDB" id="A0A2K8MH85"/>
<protein>
    <recommendedName>
        <fullName evidence="1">Phytase-like domain-containing protein</fullName>
    </recommendedName>
</protein>
<dbReference type="RefSeq" id="WP_100282152.1">
    <property type="nucleotide sequence ID" value="NZ_CP024923.1"/>
</dbReference>
<reference evidence="2 3" key="1">
    <citation type="submission" date="2017-11" db="EMBL/GenBank/DDBJ databases">
        <title>Complete genome sequence of Sphingomonas sp. Strain Cra20, a psychrotolerant potential plant growth promoting rhizobacteria.</title>
        <authorList>
            <person name="Luo Y."/>
        </authorList>
    </citation>
    <scope>NUCLEOTIDE SEQUENCE [LARGE SCALE GENOMIC DNA]</scope>
    <source>
        <strain evidence="2 3">Cra20</strain>
    </source>
</reference>
<dbReference type="PANTHER" id="PTHR37957">
    <property type="entry name" value="BLR7070 PROTEIN"/>
    <property type="match status" value="1"/>
</dbReference>
<proteinExistence type="predicted"/>
<keyword evidence="3" id="KW-1185">Reference proteome</keyword>
<evidence type="ECO:0000313" key="3">
    <source>
        <dbReference type="Proteomes" id="UP000229081"/>
    </source>
</evidence>
<dbReference type="OrthoDB" id="9795869at2"/>
<name>A0A2K8MH85_9SPHN</name>
<accession>A0A2K8MH85</accession>
<evidence type="ECO:0000259" key="1">
    <source>
        <dbReference type="Pfam" id="PF13449"/>
    </source>
</evidence>
<dbReference type="Proteomes" id="UP000229081">
    <property type="component" value="Chromosome"/>
</dbReference>
<dbReference type="KEGG" id="sphc:CVN68_10420"/>
<dbReference type="Pfam" id="PF13449">
    <property type="entry name" value="Phytase-like"/>
    <property type="match status" value="1"/>
</dbReference>
<dbReference type="EMBL" id="CP024923">
    <property type="protein sequence ID" value="ATY32344.1"/>
    <property type="molecule type" value="Genomic_DNA"/>
</dbReference>
<organism evidence="2 3">
    <name type="scientific">Sphingomonas psychrotolerans</name>
    <dbReference type="NCBI Taxonomy" id="1327635"/>
    <lineage>
        <taxon>Bacteria</taxon>
        <taxon>Pseudomonadati</taxon>
        <taxon>Pseudomonadota</taxon>
        <taxon>Alphaproteobacteria</taxon>
        <taxon>Sphingomonadales</taxon>
        <taxon>Sphingomonadaceae</taxon>
        <taxon>Sphingomonas</taxon>
    </lineage>
</organism>
<sequence length="409" mass="43763">MTRPTATPLAFTDEILETLALPGGALQIVRGLGSGLARGDDGSIWAIGDRGPNLKVKLAVRRYGLDHLAAHGEADGAKVMPSLAIGPALSELAIEGDRVTILRTLPLRTPAGDPLSGLPPPWGLTEREPAVALDGTLLAPDPSGADTEGVAVARDGSFWIGEEYGPSLLRVAPDGTVGARLVPEGCADWFAEAAYPIRDSLPALAARRRLNRGFEALALSDDGAALYLAFQSPLAHPDVAAHRRARHVRLWALDTATERVTAQYLYPLDPPRSFARDQAAGDLDRADIKVSELTVLGRNLLLVLERGSLTTKLYAVDLDSGAALDPRHLDPDTRPTIEELSGTGDLDLPVLAKTLILSTDDFPEIDADLEGMVMLSPRQLLLVNDNDFGTEGVATRFWRIDLPFDLPAR</sequence>
<dbReference type="SUPFAM" id="SSF101898">
    <property type="entry name" value="NHL repeat"/>
    <property type="match status" value="1"/>
</dbReference>